<dbReference type="GO" id="GO:0055052">
    <property type="term" value="C:ATP-binding cassette (ABC) transporter complex, substrate-binding subunit-containing"/>
    <property type="evidence" value="ECO:0007669"/>
    <property type="project" value="TreeGrafter"/>
</dbReference>
<name>A0A645IRS3_9ZZZZ</name>
<gene>
    <name evidence="4" type="ORF">SDC9_201304</name>
</gene>
<protein>
    <recommendedName>
        <fullName evidence="5">Sn-glycerol-3-phosphate-binding periplasmic protein UgpB</fullName>
    </recommendedName>
</protein>
<dbReference type="AlphaFoldDB" id="A0A645IRS3"/>
<dbReference type="PANTHER" id="PTHR30061:SF50">
    <property type="entry name" value="MALTOSE_MALTODEXTRIN-BINDING PERIPLASMIC PROTEIN"/>
    <property type="match status" value="1"/>
</dbReference>
<evidence type="ECO:0000256" key="3">
    <source>
        <dbReference type="ARBA" id="ARBA00022729"/>
    </source>
</evidence>
<evidence type="ECO:0000256" key="1">
    <source>
        <dbReference type="ARBA" id="ARBA00008520"/>
    </source>
</evidence>
<evidence type="ECO:0000256" key="2">
    <source>
        <dbReference type="ARBA" id="ARBA00022448"/>
    </source>
</evidence>
<keyword evidence="2" id="KW-0813">Transport</keyword>
<evidence type="ECO:0000313" key="4">
    <source>
        <dbReference type="EMBL" id="MPN53640.1"/>
    </source>
</evidence>
<sequence length="158" mass="17318">MVCTTIGKRANFEKSAKFKVMVAPFPVFDGKPLQVPAGGNFLMVFSKDDAKQKAAWEFIKYLESPAALAKWSTGTGYLPPRKDVEQDPNGFKKMIEENKNIQAALSTMPNLVKWASFPGANGLQAEQMLIDVRDVILSGKQTAAEALHTTAEKVNSLL</sequence>
<organism evidence="4">
    <name type="scientific">bioreactor metagenome</name>
    <dbReference type="NCBI Taxonomy" id="1076179"/>
    <lineage>
        <taxon>unclassified sequences</taxon>
        <taxon>metagenomes</taxon>
        <taxon>ecological metagenomes</taxon>
    </lineage>
</organism>
<dbReference type="EMBL" id="VSSQ01120963">
    <property type="protein sequence ID" value="MPN53640.1"/>
    <property type="molecule type" value="Genomic_DNA"/>
</dbReference>
<comment type="similarity">
    <text evidence="1">Belongs to the bacterial solute-binding protein 1 family.</text>
</comment>
<reference evidence="4" key="1">
    <citation type="submission" date="2019-08" db="EMBL/GenBank/DDBJ databases">
        <authorList>
            <person name="Kucharzyk K."/>
            <person name="Murdoch R.W."/>
            <person name="Higgins S."/>
            <person name="Loffler F."/>
        </authorList>
    </citation>
    <scope>NUCLEOTIDE SEQUENCE</scope>
</reference>
<evidence type="ECO:0008006" key="5">
    <source>
        <dbReference type="Google" id="ProtNLM"/>
    </source>
</evidence>
<accession>A0A645IRS3</accession>
<dbReference type="Gene3D" id="3.40.190.10">
    <property type="entry name" value="Periplasmic binding protein-like II"/>
    <property type="match status" value="2"/>
</dbReference>
<dbReference type="SUPFAM" id="SSF53850">
    <property type="entry name" value="Periplasmic binding protein-like II"/>
    <property type="match status" value="1"/>
</dbReference>
<dbReference type="GO" id="GO:1901982">
    <property type="term" value="F:maltose binding"/>
    <property type="evidence" value="ECO:0007669"/>
    <property type="project" value="TreeGrafter"/>
</dbReference>
<dbReference type="Pfam" id="PF13416">
    <property type="entry name" value="SBP_bac_8"/>
    <property type="match status" value="1"/>
</dbReference>
<proteinExistence type="inferred from homology"/>
<comment type="caution">
    <text evidence="4">The sequence shown here is derived from an EMBL/GenBank/DDBJ whole genome shotgun (WGS) entry which is preliminary data.</text>
</comment>
<keyword evidence="3" id="KW-0732">Signal</keyword>
<dbReference type="InterPro" id="IPR006059">
    <property type="entry name" value="SBP"/>
</dbReference>
<dbReference type="PANTHER" id="PTHR30061">
    <property type="entry name" value="MALTOSE-BINDING PERIPLASMIC PROTEIN"/>
    <property type="match status" value="1"/>
</dbReference>
<dbReference type="GO" id="GO:0042956">
    <property type="term" value="P:maltodextrin transmembrane transport"/>
    <property type="evidence" value="ECO:0007669"/>
    <property type="project" value="TreeGrafter"/>
</dbReference>
<dbReference type="GO" id="GO:0015768">
    <property type="term" value="P:maltose transport"/>
    <property type="evidence" value="ECO:0007669"/>
    <property type="project" value="TreeGrafter"/>
</dbReference>